<keyword evidence="1" id="KW-0614">Plasmid</keyword>
<organism evidence="1">
    <name type="scientific">Deinococcus sp. VB142</name>
    <dbReference type="NCBI Taxonomy" id="3112952"/>
    <lineage>
        <taxon>Bacteria</taxon>
        <taxon>Thermotogati</taxon>
        <taxon>Deinococcota</taxon>
        <taxon>Deinococci</taxon>
        <taxon>Deinococcales</taxon>
        <taxon>Deinococcaceae</taxon>
        <taxon>Deinococcus</taxon>
    </lineage>
</organism>
<geneLocation type="plasmid" evidence="1">
    <name>p2</name>
</geneLocation>
<evidence type="ECO:0008006" key="2">
    <source>
        <dbReference type="Google" id="ProtNLM"/>
    </source>
</evidence>
<dbReference type="AlphaFoldDB" id="A0AAU6Q8Y5"/>
<evidence type="ECO:0000313" key="1">
    <source>
        <dbReference type="EMBL" id="WYF46765.1"/>
    </source>
</evidence>
<dbReference type="EMBL" id="CP149785">
    <property type="protein sequence ID" value="WYF46765.1"/>
    <property type="molecule type" value="Genomic_DNA"/>
</dbReference>
<protein>
    <recommendedName>
        <fullName evidence="2">MarR family transcriptional regulator</fullName>
    </recommendedName>
</protein>
<gene>
    <name evidence="1" type="ORF">WDJ50_18550</name>
</gene>
<accession>A0AAU6Q8Y5</accession>
<proteinExistence type="predicted"/>
<name>A0AAU6Q8Y5_9DEIO</name>
<reference evidence="1" key="1">
    <citation type="submission" date="2024-03" db="EMBL/GenBank/DDBJ databases">
        <title>Deinococcus weizhi sp. nov., isolated from human skin.</title>
        <authorList>
            <person name="Wei Z."/>
            <person name="Tian F."/>
            <person name="Yang C."/>
            <person name="Xin L.T."/>
            <person name="Wen Z.J."/>
            <person name="Lan K.C."/>
            <person name="Yu L."/>
            <person name="Zhe W."/>
            <person name="Dan F.D."/>
            <person name="Jun W."/>
            <person name="Rui Z."/>
            <person name="Yong X.J."/>
            <person name="Ting Y."/>
            <person name="Wei X."/>
            <person name="Xu Z.G."/>
            <person name="Xin Z."/>
            <person name="Dong F.G."/>
            <person name="Ni X.M."/>
            <person name="Zheng M.G."/>
            <person name="Chun Y."/>
            <person name="Qian W.X."/>
        </authorList>
    </citation>
    <scope>NUCLEOTIDE SEQUENCE</scope>
    <source>
        <strain evidence="1">VB142</strain>
        <plasmid evidence="1">p2</plasmid>
    </source>
</reference>
<sequence>MSGLSEFHAAVLRACAAQPQHINSLLRHLSGPHPRRVAEALEVLRLRGLVQRQGDYYARAPLEAAA</sequence>
<dbReference type="RefSeq" id="WP_339098274.1">
    <property type="nucleotide sequence ID" value="NZ_CP149785.1"/>
</dbReference>